<evidence type="ECO:0000313" key="2">
    <source>
        <dbReference type="Proteomes" id="UP000789405"/>
    </source>
</evidence>
<feature type="non-terminal residue" evidence="1">
    <location>
        <position position="1"/>
    </location>
</feature>
<dbReference type="OrthoDB" id="2395271at2759"/>
<dbReference type="AlphaFoldDB" id="A0A9N9K9Y9"/>
<proteinExistence type="predicted"/>
<name>A0A9N9K9Y9_9GLOM</name>
<dbReference type="EMBL" id="CAJVPY010052651">
    <property type="protein sequence ID" value="CAG8815500.1"/>
    <property type="molecule type" value="Genomic_DNA"/>
</dbReference>
<organism evidence="1 2">
    <name type="scientific">Dentiscutata erythropus</name>
    <dbReference type="NCBI Taxonomy" id="1348616"/>
    <lineage>
        <taxon>Eukaryota</taxon>
        <taxon>Fungi</taxon>
        <taxon>Fungi incertae sedis</taxon>
        <taxon>Mucoromycota</taxon>
        <taxon>Glomeromycotina</taxon>
        <taxon>Glomeromycetes</taxon>
        <taxon>Diversisporales</taxon>
        <taxon>Gigasporaceae</taxon>
        <taxon>Dentiscutata</taxon>
    </lineage>
</organism>
<feature type="non-terminal residue" evidence="1">
    <location>
        <position position="52"/>
    </location>
</feature>
<gene>
    <name evidence="1" type="ORF">DERYTH_LOCUS26120</name>
</gene>
<reference evidence="1" key="1">
    <citation type="submission" date="2021-06" db="EMBL/GenBank/DDBJ databases">
        <authorList>
            <person name="Kallberg Y."/>
            <person name="Tangrot J."/>
            <person name="Rosling A."/>
        </authorList>
    </citation>
    <scope>NUCLEOTIDE SEQUENCE</scope>
    <source>
        <strain evidence="1">MA453B</strain>
    </source>
</reference>
<dbReference type="Proteomes" id="UP000789405">
    <property type="component" value="Unassembled WGS sequence"/>
</dbReference>
<accession>A0A9N9K9Y9</accession>
<keyword evidence="2" id="KW-1185">Reference proteome</keyword>
<comment type="caution">
    <text evidence="1">The sequence shown here is derived from an EMBL/GenBank/DDBJ whole genome shotgun (WGS) entry which is preliminary data.</text>
</comment>
<protein>
    <submittedName>
        <fullName evidence="1">4828_t:CDS:1</fullName>
    </submittedName>
</protein>
<sequence length="52" mass="5890">LSGMSLETKKTISPKILQETEDPLELFKRTQKDAKKSRAVARADIFKQSTPK</sequence>
<evidence type="ECO:0000313" key="1">
    <source>
        <dbReference type="EMBL" id="CAG8815500.1"/>
    </source>
</evidence>